<dbReference type="PROSITE" id="PS00792">
    <property type="entry name" value="DHPS_1"/>
    <property type="match status" value="1"/>
</dbReference>
<accession>A0ABP6RGJ9</accession>
<evidence type="ECO:0000259" key="11">
    <source>
        <dbReference type="PROSITE" id="PS50972"/>
    </source>
</evidence>
<keyword evidence="6 10" id="KW-0808">Transferase</keyword>
<comment type="function">
    <text evidence="10">Catalyzes the condensation of para-aminobenzoate (pABA) with 6-hydroxymethyl-7,8-dihydropterin diphosphate (DHPt-PP) to form 7,8-dihydropteroate (H2Pte), the immediate precursor of folate derivatives.</text>
</comment>
<gene>
    <name evidence="12" type="primary">folP</name>
    <name evidence="12" type="ORF">GCM10020260_06920</name>
</gene>
<evidence type="ECO:0000313" key="12">
    <source>
        <dbReference type="EMBL" id="GAA3281420.1"/>
    </source>
</evidence>
<keyword evidence="13" id="KW-1185">Reference proteome</keyword>
<evidence type="ECO:0000256" key="10">
    <source>
        <dbReference type="RuleBase" id="RU361205"/>
    </source>
</evidence>
<dbReference type="EC" id="2.5.1.15" evidence="5 10"/>
<keyword evidence="7 10" id="KW-0479">Metal-binding</keyword>
<dbReference type="NCBIfam" id="TIGR01496">
    <property type="entry name" value="DHPS"/>
    <property type="match status" value="1"/>
</dbReference>
<evidence type="ECO:0000256" key="7">
    <source>
        <dbReference type="ARBA" id="ARBA00022723"/>
    </source>
</evidence>
<dbReference type="PROSITE" id="PS50972">
    <property type="entry name" value="PTERIN_BINDING"/>
    <property type="match status" value="1"/>
</dbReference>
<dbReference type="Gene3D" id="3.20.20.20">
    <property type="entry name" value="Dihydropteroate synthase-like"/>
    <property type="match status" value="1"/>
</dbReference>
<dbReference type="InterPro" id="IPR045031">
    <property type="entry name" value="DHP_synth-like"/>
</dbReference>
<evidence type="ECO:0000256" key="4">
    <source>
        <dbReference type="ARBA" id="ARBA00009503"/>
    </source>
</evidence>
<dbReference type="SUPFAM" id="SSF51717">
    <property type="entry name" value="Dihydropteroate synthetase-like"/>
    <property type="match status" value="1"/>
</dbReference>
<evidence type="ECO:0000256" key="2">
    <source>
        <dbReference type="ARBA" id="ARBA00001946"/>
    </source>
</evidence>
<comment type="pathway">
    <text evidence="3 10">Cofactor biosynthesis; tetrahydrofolate biosynthesis; 7,8-dihydrofolate from 2-amino-4-hydroxy-6-hydroxymethyl-7,8-dihydropteridine diphosphate and 4-aminobenzoate: step 1/2.</text>
</comment>
<comment type="similarity">
    <text evidence="4 10">Belongs to the DHPS family.</text>
</comment>
<keyword evidence="9 10" id="KW-0289">Folate biosynthesis</keyword>
<comment type="cofactor">
    <cofactor evidence="2 10">
        <name>Mg(2+)</name>
        <dbReference type="ChEBI" id="CHEBI:18420"/>
    </cofactor>
</comment>
<name>A0ABP6RGJ9_9MICC</name>
<dbReference type="PANTHER" id="PTHR20941">
    <property type="entry name" value="FOLATE SYNTHESIS PROTEINS"/>
    <property type="match status" value="1"/>
</dbReference>
<protein>
    <recommendedName>
        <fullName evidence="5 10">Dihydropteroate synthase</fullName>
        <shortName evidence="10">DHPS</shortName>
        <ecNumber evidence="5 10">2.5.1.15</ecNumber>
    </recommendedName>
    <alternativeName>
        <fullName evidence="10">Dihydropteroate pyrophosphorylase</fullName>
    </alternativeName>
</protein>
<evidence type="ECO:0000256" key="9">
    <source>
        <dbReference type="ARBA" id="ARBA00022909"/>
    </source>
</evidence>
<evidence type="ECO:0000256" key="1">
    <source>
        <dbReference type="ARBA" id="ARBA00000012"/>
    </source>
</evidence>
<feature type="domain" description="Pterin-binding" evidence="11">
    <location>
        <begin position="7"/>
        <end position="298"/>
    </location>
</feature>
<dbReference type="PANTHER" id="PTHR20941:SF1">
    <property type="entry name" value="FOLIC ACID SYNTHESIS PROTEIN FOL1"/>
    <property type="match status" value="1"/>
</dbReference>
<dbReference type="InterPro" id="IPR011005">
    <property type="entry name" value="Dihydropteroate_synth-like_sf"/>
</dbReference>
<evidence type="ECO:0000256" key="8">
    <source>
        <dbReference type="ARBA" id="ARBA00022842"/>
    </source>
</evidence>
<evidence type="ECO:0000256" key="3">
    <source>
        <dbReference type="ARBA" id="ARBA00004763"/>
    </source>
</evidence>
<dbReference type="Proteomes" id="UP001501736">
    <property type="component" value="Unassembled WGS sequence"/>
</dbReference>
<keyword evidence="8 10" id="KW-0460">Magnesium</keyword>
<dbReference type="InterPro" id="IPR000489">
    <property type="entry name" value="Pterin-binding_dom"/>
</dbReference>
<proteinExistence type="inferred from homology"/>
<dbReference type="PROSITE" id="PS00793">
    <property type="entry name" value="DHPS_2"/>
    <property type="match status" value="1"/>
</dbReference>
<dbReference type="Pfam" id="PF00809">
    <property type="entry name" value="Pterin_bind"/>
    <property type="match status" value="1"/>
</dbReference>
<comment type="caution">
    <text evidence="12">The sequence shown here is derived from an EMBL/GenBank/DDBJ whole genome shotgun (WGS) entry which is preliminary data.</text>
</comment>
<evidence type="ECO:0000256" key="6">
    <source>
        <dbReference type="ARBA" id="ARBA00022679"/>
    </source>
</evidence>
<evidence type="ECO:0000313" key="13">
    <source>
        <dbReference type="Proteomes" id="UP001501736"/>
    </source>
</evidence>
<dbReference type="EMBL" id="BAAAYG010000003">
    <property type="protein sequence ID" value="GAA3281420.1"/>
    <property type="molecule type" value="Genomic_DNA"/>
</dbReference>
<reference evidence="13" key="1">
    <citation type="journal article" date="2019" name="Int. J. Syst. Evol. Microbiol.">
        <title>The Global Catalogue of Microorganisms (GCM) 10K type strain sequencing project: providing services to taxonomists for standard genome sequencing and annotation.</title>
        <authorList>
            <consortium name="The Broad Institute Genomics Platform"/>
            <consortium name="The Broad Institute Genome Sequencing Center for Infectious Disease"/>
            <person name="Wu L."/>
            <person name="Ma J."/>
        </authorList>
    </citation>
    <scope>NUCLEOTIDE SEQUENCE [LARGE SCALE GENOMIC DNA]</scope>
    <source>
        <strain evidence="13">JCM 11483</strain>
    </source>
</reference>
<comment type="catalytic activity">
    <reaction evidence="1">
        <text>(7,8-dihydropterin-6-yl)methyl diphosphate + 4-aminobenzoate = 7,8-dihydropteroate + diphosphate</text>
        <dbReference type="Rhea" id="RHEA:19949"/>
        <dbReference type="ChEBI" id="CHEBI:17836"/>
        <dbReference type="ChEBI" id="CHEBI:17839"/>
        <dbReference type="ChEBI" id="CHEBI:33019"/>
        <dbReference type="ChEBI" id="CHEBI:72950"/>
        <dbReference type="EC" id="2.5.1.15"/>
    </reaction>
</comment>
<dbReference type="RefSeq" id="WP_344718216.1">
    <property type="nucleotide sequence ID" value="NZ_BAAAYG010000003.1"/>
</dbReference>
<evidence type="ECO:0000256" key="5">
    <source>
        <dbReference type="ARBA" id="ARBA00012458"/>
    </source>
</evidence>
<dbReference type="InterPro" id="IPR006390">
    <property type="entry name" value="DHP_synth_dom"/>
</dbReference>
<sequence>MIVQQRTRVMAILNVTPDSFSDGGRFVDAADDGGDRPAAPAGTDHDAAVRRGLALHAAGADIVDVGGESTRPGAELLEPEIEQERILPVVEQLAAAAVSLSVDTRHAATAAAAIDAARRGRRAAGLDGVITPERLVINDVSGLLTEAEMPAVIAASGAGIVVMHNRGDAQTMQERADYVDVVADVRAELAEIVGRHRAAGVADEQIIVDPGVGFAKTEEQNWAVLRALPQLIAESAHPVLLGASRKGFLGAVLADADGTRRPAEGRDVATAALTTLAADAGAWAVRVHEVEPHRDAVRVVEALHSC</sequence>
<organism evidence="12 13">
    <name type="scientific">Nesterenkonia halobia</name>
    <dbReference type="NCBI Taxonomy" id="37922"/>
    <lineage>
        <taxon>Bacteria</taxon>
        <taxon>Bacillati</taxon>
        <taxon>Actinomycetota</taxon>
        <taxon>Actinomycetes</taxon>
        <taxon>Micrococcales</taxon>
        <taxon>Micrococcaceae</taxon>
        <taxon>Nesterenkonia</taxon>
    </lineage>
</organism>